<evidence type="ECO:0008006" key="3">
    <source>
        <dbReference type="Google" id="ProtNLM"/>
    </source>
</evidence>
<gene>
    <name evidence="1" type="ORF">ACCAA_50056</name>
</gene>
<organism evidence="1 2">
    <name type="scientific">Candidatus Accumulibacter aalborgensis</name>
    <dbReference type="NCBI Taxonomy" id="1860102"/>
    <lineage>
        <taxon>Bacteria</taxon>
        <taxon>Pseudomonadati</taxon>
        <taxon>Pseudomonadota</taxon>
        <taxon>Betaproteobacteria</taxon>
        <taxon>Candidatus Accumulibacter</taxon>
    </lineage>
</organism>
<keyword evidence="2" id="KW-1185">Reference proteome</keyword>
<dbReference type="Gene3D" id="3.10.450.530">
    <property type="entry name" value="Ribonuclease toxin, BrnT, of type II toxin-antitoxin system"/>
    <property type="match status" value="1"/>
</dbReference>
<name>A0A1A8XV18_9PROT</name>
<dbReference type="EMBL" id="FLQX01000127">
    <property type="protein sequence ID" value="SBT07803.1"/>
    <property type="molecule type" value="Genomic_DNA"/>
</dbReference>
<accession>A0A1A8XV18</accession>
<dbReference type="AlphaFoldDB" id="A0A1A8XV18"/>
<sequence>MAIKRIYKYSLTRTINASTIICMETQLIWDEAKRRENLAKHGLDFADAGEVLDSRFRMDTPVRRGGEDRIESVSYALGFLAVLTVVHTERDGAARVISFRPANREQREIYDAWLENECDEP</sequence>
<protein>
    <recommendedName>
        <fullName evidence="3">BrnT family toxin</fullName>
    </recommendedName>
</protein>
<proteinExistence type="predicted"/>
<dbReference type="STRING" id="1860102.ACCAA_50056"/>
<dbReference type="Pfam" id="PF04365">
    <property type="entry name" value="BrnT_toxin"/>
    <property type="match status" value="1"/>
</dbReference>
<dbReference type="Proteomes" id="UP000199169">
    <property type="component" value="Unassembled WGS sequence"/>
</dbReference>
<dbReference type="InterPro" id="IPR007460">
    <property type="entry name" value="BrnT_toxin"/>
</dbReference>
<dbReference type="InterPro" id="IPR038573">
    <property type="entry name" value="BrnT_sf"/>
</dbReference>
<reference evidence="1 2" key="1">
    <citation type="submission" date="2016-06" db="EMBL/GenBank/DDBJ databases">
        <authorList>
            <person name="Kjaerup R.B."/>
            <person name="Dalgaard T.S."/>
            <person name="Juul-Madsen H.R."/>
        </authorList>
    </citation>
    <scope>NUCLEOTIDE SEQUENCE [LARGE SCALE GENOMIC DNA]</scope>
    <source>
        <strain evidence="1">3</strain>
    </source>
</reference>
<evidence type="ECO:0000313" key="2">
    <source>
        <dbReference type="Proteomes" id="UP000199169"/>
    </source>
</evidence>
<evidence type="ECO:0000313" key="1">
    <source>
        <dbReference type="EMBL" id="SBT07803.1"/>
    </source>
</evidence>